<sequence>MPAIPPKGLPSGSYPKFRSHLNAVELGTTLYNTNDTNRAFSVTFQIVRALASPQVRSFYMAIPHGYGTSQSEPAFASRSHISLTGSCINSYYTYTCKRHPISPG</sequence>
<dbReference type="Proteomes" id="UP000011668">
    <property type="component" value="Unassembled WGS sequence"/>
</dbReference>
<comment type="caution">
    <text evidence="1">The sequence shown here is derived from an EMBL/GenBank/DDBJ whole genome shotgun (WGS) entry which is preliminary data.</text>
</comment>
<organism evidence="1 2">
    <name type="scientific">Thanatephorus cucumeris (strain AG1-IA)</name>
    <name type="common">Rice sheath blight fungus</name>
    <name type="synonym">Rhizoctonia solani</name>
    <dbReference type="NCBI Taxonomy" id="983506"/>
    <lineage>
        <taxon>Eukaryota</taxon>
        <taxon>Fungi</taxon>
        <taxon>Dikarya</taxon>
        <taxon>Basidiomycota</taxon>
        <taxon>Agaricomycotina</taxon>
        <taxon>Agaricomycetes</taxon>
        <taxon>Cantharellales</taxon>
        <taxon>Ceratobasidiaceae</taxon>
        <taxon>Rhizoctonia</taxon>
        <taxon>Rhizoctonia solani AG-1</taxon>
    </lineage>
</organism>
<name>L8WFT7_THACA</name>
<gene>
    <name evidence="1" type="ORF">AG1IA_09167</name>
</gene>
<evidence type="ECO:0000313" key="2">
    <source>
        <dbReference type="Proteomes" id="UP000011668"/>
    </source>
</evidence>
<dbReference type="HOGENOM" id="CLU_2251873_0_0_1"/>
<reference evidence="1 2" key="1">
    <citation type="journal article" date="2013" name="Nat. Commun.">
        <title>The evolution and pathogenic mechanisms of the rice sheath blight pathogen.</title>
        <authorList>
            <person name="Zheng A."/>
            <person name="Lin R."/>
            <person name="Xu L."/>
            <person name="Qin P."/>
            <person name="Tang C."/>
            <person name="Ai P."/>
            <person name="Zhang D."/>
            <person name="Liu Y."/>
            <person name="Sun Z."/>
            <person name="Feng H."/>
            <person name="Wang Y."/>
            <person name="Chen Y."/>
            <person name="Liang X."/>
            <person name="Fu R."/>
            <person name="Li Q."/>
            <person name="Zhang J."/>
            <person name="Yu X."/>
            <person name="Xie Z."/>
            <person name="Ding L."/>
            <person name="Guan P."/>
            <person name="Tang J."/>
            <person name="Liang Y."/>
            <person name="Wang S."/>
            <person name="Deng Q."/>
            <person name="Li S."/>
            <person name="Zhu J."/>
            <person name="Wang L."/>
            <person name="Liu H."/>
            <person name="Li P."/>
        </authorList>
    </citation>
    <scope>NUCLEOTIDE SEQUENCE [LARGE SCALE GENOMIC DNA]</scope>
    <source>
        <strain evidence="2">AG-1 IA</strain>
    </source>
</reference>
<proteinExistence type="predicted"/>
<dbReference type="EMBL" id="AFRT01003049">
    <property type="protein sequence ID" value="ELU36800.1"/>
    <property type="molecule type" value="Genomic_DNA"/>
</dbReference>
<evidence type="ECO:0000313" key="1">
    <source>
        <dbReference type="EMBL" id="ELU36800.1"/>
    </source>
</evidence>
<protein>
    <submittedName>
        <fullName evidence="1">Uncharacterized protein</fullName>
    </submittedName>
</protein>
<dbReference type="AlphaFoldDB" id="L8WFT7"/>
<accession>L8WFT7</accession>
<keyword evidence="2" id="KW-1185">Reference proteome</keyword>